<dbReference type="InterPro" id="IPR032675">
    <property type="entry name" value="LRR_dom_sf"/>
</dbReference>
<feature type="non-terminal residue" evidence="2">
    <location>
        <position position="583"/>
    </location>
</feature>
<dbReference type="SUPFAM" id="SSF52047">
    <property type="entry name" value="RNI-like"/>
    <property type="match status" value="1"/>
</dbReference>
<reference evidence="2" key="1">
    <citation type="submission" date="2021-06" db="EMBL/GenBank/DDBJ databases">
        <authorList>
            <person name="Kallberg Y."/>
            <person name="Tangrot J."/>
            <person name="Rosling A."/>
        </authorList>
    </citation>
    <scope>NUCLEOTIDE SEQUENCE</scope>
    <source>
        <strain evidence="2">MA453B</strain>
    </source>
</reference>
<keyword evidence="3" id="KW-1185">Reference proteome</keyword>
<organism evidence="2 3">
    <name type="scientific">Dentiscutata erythropus</name>
    <dbReference type="NCBI Taxonomy" id="1348616"/>
    <lineage>
        <taxon>Eukaryota</taxon>
        <taxon>Fungi</taxon>
        <taxon>Fungi incertae sedis</taxon>
        <taxon>Mucoromycota</taxon>
        <taxon>Glomeromycotina</taxon>
        <taxon>Glomeromycetes</taxon>
        <taxon>Diversisporales</taxon>
        <taxon>Gigasporaceae</taxon>
        <taxon>Dentiscutata</taxon>
    </lineage>
</organism>
<name>A0A9N9P7M1_9GLOM</name>
<feature type="compositionally biased region" description="Acidic residues" evidence="1">
    <location>
        <begin position="201"/>
        <end position="211"/>
    </location>
</feature>
<dbReference type="GO" id="GO:0019005">
    <property type="term" value="C:SCF ubiquitin ligase complex"/>
    <property type="evidence" value="ECO:0007669"/>
    <property type="project" value="TreeGrafter"/>
</dbReference>
<dbReference type="Proteomes" id="UP000789405">
    <property type="component" value="Unassembled WGS sequence"/>
</dbReference>
<proteinExistence type="predicted"/>
<gene>
    <name evidence="2" type="ORF">DERYTH_LOCUS21439</name>
</gene>
<feature type="compositionally biased region" description="Low complexity" evidence="1">
    <location>
        <begin position="569"/>
        <end position="583"/>
    </location>
</feature>
<feature type="region of interest" description="Disordered" evidence="1">
    <location>
        <begin position="542"/>
        <end position="583"/>
    </location>
</feature>
<dbReference type="OrthoDB" id="550575at2759"/>
<dbReference type="AlphaFoldDB" id="A0A9N9P7M1"/>
<protein>
    <submittedName>
        <fullName evidence="2">24752_t:CDS:1</fullName>
    </submittedName>
</protein>
<dbReference type="PANTHER" id="PTHR13318">
    <property type="entry name" value="PARTNER OF PAIRED, ISOFORM B-RELATED"/>
    <property type="match status" value="1"/>
</dbReference>
<feature type="region of interest" description="Disordered" evidence="1">
    <location>
        <begin position="184"/>
        <end position="215"/>
    </location>
</feature>
<evidence type="ECO:0000256" key="1">
    <source>
        <dbReference type="SAM" id="MobiDB-lite"/>
    </source>
</evidence>
<dbReference type="InterPro" id="IPR006553">
    <property type="entry name" value="Leu-rich_rpt_Cys-con_subtyp"/>
</dbReference>
<evidence type="ECO:0000313" key="3">
    <source>
        <dbReference type="Proteomes" id="UP000789405"/>
    </source>
</evidence>
<dbReference type="GO" id="GO:0031146">
    <property type="term" value="P:SCF-dependent proteasomal ubiquitin-dependent protein catabolic process"/>
    <property type="evidence" value="ECO:0007669"/>
    <property type="project" value="TreeGrafter"/>
</dbReference>
<feature type="non-terminal residue" evidence="2">
    <location>
        <position position="1"/>
    </location>
</feature>
<accession>A0A9N9P7M1</accession>
<evidence type="ECO:0000313" key="2">
    <source>
        <dbReference type="EMBL" id="CAG8791044.1"/>
    </source>
</evidence>
<sequence length="583" mass="67443">INGIAYELASSAPTTVAGNSHLNLLQKKLRSLGADYFIIEVTKILFITEEANQIQARKRILRGINGYDSDVKNFRINRYKPSRESWYNPDYSWYCIGYAKNKGEVEEPRPFLSIEKNPIQARELLIWIQRSILDKFPFLLKNKDGNTNVAPLNQFLSRHRITLYMLRKIGADHASRVHGVEHYGVMNNRPNTPAPKQENNEDKDSDEDSDTDYQQSRRALNMSQVLIRRLINFERVMRRKIKPTYCFKMVYLRLEGLKISDALISAILHLYPDIRFLILDKSKGFTNIPIIEIARFSLKLQHLSLNSYICLTNRCITEITRSCSKLRHLELGDCSIGNEAIEEIAGNCTNLKYLSLKGCRRIRNEVLKNLNLKIKIEHPDYSDDEFSDSDLPPLIPIFTGRQNGIAITRSFRDYYLSHTSDETDLISAIVNYLRENPPTRFNTISKSLFDKLKEDYRICDPVENLYGDVIGEIKCLDLQFCYKVKWRSLDAKIGFRFSSEINDFYAKIVIDGMSIPLIEEGSRPIALEETTDMFKKLSLRSKDDKQQKRRHGIFRNIPPQENKVKYSTDSDTSSNSDTLDSNL</sequence>
<dbReference type="SMART" id="SM00367">
    <property type="entry name" value="LRR_CC"/>
    <property type="match status" value="3"/>
</dbReference>
<dbReference type="EMBL" id="CAJVPY010027340">
    <property type="protein sequence ID" value="CAG8791044.1"/>
    <property type="molecule type" value="Genomic_DNA"/>
</dbReference>
<dbReference type="PANTHER" id="PTHR13318:SF190">
    <property type="entry name" value="PARTNER OF PAIRED, ISOFORM B"/>
    <property type="match status" value="1"/>
</dbReference>
<dbReference type="Gene3D" id="3.80.10.10">
    <property type="entry name" value="Ribonuclease Inhibitor"/>
    <property type="match status" value="1"/>
</dbReference>
<comment type="caution">
    <text evidence="2">The sequence shown here is derived from an EMBL/GenBank/DDBJ whole genome shotgun (WGS) entry which is preliminary data.</text>
</comment>